<organism evidence="2">
    <name type="scientific">Tetrahymena thermophila (strain SB210)</name>
    <dbReference type="NCBI Taxonomy" id="312017"/>
    <lineage>
        <taxon>Eukaryota</taxon>
        <taxon>Sar</taxon>
        <taxon>Alveolata</taxon>
        <taxon>Ciliophora</taxon>
        <taxon>Intramacronucleata</taxon>
        <taxon>Oligohymenophorea</taxon>
        <taxon>Hymenostomatida</taxon>
        <taxon>Tetrahymenina</taxon>
        <taxon>Tetrahymenidae</taxon>
        <taxon>Tetrahymena</taxon>
    </lineage>
</organism>
<reference evidence="2" key="1">
    <citation type="submission" date="2011-11" db="EMBL/GenBank/DDBJ databases">
        <title>The Genome Sequence of Tetrahymena thermophila SB210.</title>
        <authorList>
            <consortium name="The Broad Institute Genome Sequencing Platform"/>
            <person name="Russ C."/>
            <person name="Coyne R.S."/>
            <person name="Orias E."/>
            <person name="Taverna S.D."/>
            <person name="Papazyan R."/>
            <person name="Young S.K."/>
            <person name="Zeng Q."/>
            <person name="Gargeya S."/>
            <person name="Fitzgerald M."/>
            <person name="Haas B."/>
            <person name="Abouelleil A."/>
            <person name="Alvarado L."/>
            <person name="Arachchi H.M."/>
            <person name="Berlin A."/>
            <person name="Brown A."/>
            <person name="Chapman S.B."/>
            <person name="Chen Z."/>
            <person name="Dunbar C."/>
            <person name="Freedman E."/>
            <person name="Gearin G."/>
            <person name="Goldberg J."/>
            <person name="Griggs A."/>
            <person name="Gujja S."/>
            <person name="Heiman D."/>
            <person name="Howarth C."/>
            <person name="Lui A."/>
            <person name="MacDonald P.J.P."/>
            <person name="Montmayeur A."/>
            <person name="Murphy C."/>
            <person name="Neiman D."/>
            <person name="Pearson M."/>
            <person name="Priest M."/>
            <person name="Roberts A."/>
            <person name="Saif S."/>
            <person name="Shea T."/>
            <person name="Sisk P."/>
            <person name="Stolte C."/>
            <person name="Sykes S."/>
            <person name="Wortman J."/>
            <person name="Nusbaum C."/>
            <person name="Birren B."/>
        </authorList>
    </citation>
    <scope>NUCLEOTIDE SEQUENCE [LARGE SCALE GENOMIC DNA]</scope>
    <source>
        <strain evidence="2">SB210</strain>
    </source>
</reference>
<gene>
    <name evidence="2" type="ORF">TTHMIC_00021</name>
</gene>
<dbReference type="AlphaFoldDB" id="A0A1B9C275"/>
<keyword evidence="1" id="KW-0472">Membrane</keyword>
<evidence type="ECO:0000313" key="2">
    <source>
        <dbReference type="EMBL" id="OCB06994.1"/>
    </source>
</evidence>
<feature type="transmembrane region" description="Helical" evidence="1">
    <location>
        <begin position="218"/>
        <end position="243"/>
    </location>
</feature>
<proteinExistence type="predicted"/>
<name>A0A1B9C275_TETTS</name>
<dbReference type="EMBL" id="JH659694">
    <property type="protein sequence ID" value="OCB06994.1"/>
    <property type="molecule type" value="Genomic_DNA"/>
</dbReference>
<accession>A0A1B9C275</accession>
<evidence type="ECO:0000256" key="1">
    <source>
        <dbReference type="SAM" id="Phobius"/>
    </source>
</evidence>
<protein>
    <submittedName>
        <fullName evidence="2">Putative transmembrane protein</fullName>
    </submittedName>
</protein>
<reference evidence="2" key="2">
    <citation type="submission" date="2016-07" db="EMBL/GenBank/DDBJ databases">
        <authorList>
            <person name="Coyne R.S."/>
            <person name="Hamilton E.P."/>
            <person name="Orias E."/>
            <person name="Russ C."/>
            <person name="Kapusta A."/>
            <person name="Bidwell S.L."/>
            <person name="Krishnakumar V."/>
            <person name="Zafar N."/>
            <person name="Tang H."/>
            <person name="Hadjithomas M."/>
        </authorList>
    </citation>
    <scope>NUCLEOTIDE SEQUENCE [LARGE SCALE GENOMIC DNA]</scope>
    <source>
        <strain evidence="2">SB210</strain>
    </source>
</reference>
<keyword evidence="1 2" id="KW-0812">Transmembrane</keyword>
<feature type="transmembrane region" description="Helical" evidence="1">
    <location>
        <begin position="193"/>
        <end position="212"/>
    </location>
</feature>
<sequence>MFLQFKLFQKNYQRYNQKNYKHNNIYKYFPTIHSYKYGCNYLIGSKQPEEATNDNLTSIVGLIQLICQAKLSSNQFIESLFEVFLISLSSLQDFIKSLPIVLFFENLNSEMILSIKSALKQLIYPFYLYLETRFSKETLNACNSSFYLQQPFQQQPVLIFRKILQEVSIYSSNLLDRLKIQKCQFQIYLQNQILLHLSFALIYFEFYLSIYFKESFNLLLFLFMMINLIVKQIFQLLSLAYIYRVNYNQRMNFISIKASKMKILNITKFLKSISKMFLNILK</sequence>
<dbReference type="Proteomes" id="UP000242602">
    <property type="component" value="Unassembled WGS sequence"/>
</dbReference>
<keyword evidence="1" id="KW-1133">Transmembrane helix</keyword>